<dbReference type="RefSeq" id="WP_093116607.1">
    <property type="nucleotide sequence ID" value="NZ_FODS01000005.1"/>
</dbReference>
<dbReference type="InterPro" id="IPR007452">
    <property type="entry name" value="TamB_C"/>
</dbReference>
<dbReference type="GO" id="GO:0009306">
    <property type="term" value="P:protein secretion"/>
    <property type="evidence" value="ECO:0007669"/>
    <property type="project" value="InterPro"/>
</dbReference>
<proteinExistence type="predicted"/>
<comment type="subcellular location">
    <subcellularLocation>
        <location evidence="1">Membrane</location>
        <topology evidence="1">Single-pass membrane protein</topology>
    </subcellularLocation>
</comment>
<evidence type="ECO:0000256" key="3">
    <source>
        <dbReference type="ARBA" id="ARBA00022989"/>
    </source>
</evidence>
<dbReference type="GO" id="GO:0005886">
    <property type="term" value="C:plasma membrane"/>
    <property type="evidence" value="ECO:0007669"/>
    <property type="project" value="InterPro"/>
</dbReference>
<evidence type="ECO:0000256" key="1">
    <source>
        <dbReference type="ARBA" id="ARBA00004167"/>
    </source>
</evidence>
<evidence type="ECO:0000313" key="7">
    <source>
        <dbReference type="Proteomes" id="UP000198893"/>
    </source>
</evidence>
<dbReference type="PANTHER" id="PTHR36985">
    <property type="entry name" value="TRANSLOCATION AND ASSEMBLY MODULE SUBUNIT TAMB"/>
    <property type="match status" value="1"/>
</dbReference>
<evidence type="ECO:0000256" key="4">
    <source>
        <dbReference type="ARBA" id="ARBA00023136"/>
    </source>
</evidence>
<name>A0A1H8PRL0_9RHOB</name>
<keyword evidence="3" id="KW-1133">Transmembrane helix</keyword>
<evidence type="ECO:0000259" key="5">
    <source>
        <dbReference type="Pfam" id="PF04357"/>
    </source>
</evidence>
<dbReference type="EMBL" id="FODS01000005">
    <property type="protein sequence ID" value="SEO44555.1"/>
    <property type="molecule type" value="Genomic_DNA"/>
</dbReference>
<organism evidence="6 7">
    <name type="scientific">Salinihabitans flavidus</name>
    <dbReference type="NCBI Taxonomy" id="569882"/>
    <lineage>
        <taxon>Bacteria</taxon>
        <taxon>Pseudomonadati</taxon>
        <taxon>Pseudomonadota</taxon>
        <taxon>Alphaproteobacteria</taxon>
        <taxon>Rhodobacterales</taxon>
        <taxon>Roseobacteraceae</taxon>
        <taxon>Salinihabitans</taxon>
    </lineage>
</organism>
<dbReference type="PANTHER" id="PTHR36985:SF1">
    <property type="entry name" value="TRANSLOCATION AND ASSEMBLY MODULE SUBUNIT TAMB"/>
    <property type="match status" value="1"/>
</dbReference>
<reference evidence="6 7" key="1">
    <citation type="submission" date="2016-10" db="EMBL/GenBank/DDBJ databases">
        <authorList>
            <person name="de Groot N.N."/>
        </authorList>
    </citation>
    <scope>NUCLEOTIDE SEQUENCE [LARGE SCALE GENOMIC DNA]</scope>
    <source>
        <strain evidence="6 7">DSM 27842</strain>
    </source>
</reference>
<sequence length="1258" mass="131420">MRWLWLLILCFWPVMSLGQSDSEARDRGILQSFLEDNLSAMGRQVRIEGFAGALSGRATIDTLTIADDEGVWITLRGLVLDWNRAALLRGSLEVTELSAEEVDLPRLPRGEERDVPEPAARGPFELPELPVAVHVDAFKLARVALGAPLLGEEVTLAVDGEAQLESGEGTADLSIRRTDGARGELTLSGQYVNETRHLSVDLALEEAANGIAARLLDLPGRPALELRIAGDAPLDDFAAEVALRTDGIERLSGAVTVRSTGEAEETGQAVSAREIGADLRGDLAPLFAPDFAPFFGDEIALVLTAREMPDGRRVLDTLDLTARALRISAKGAIAADGWPETLSLTGTIADPETGRVLLPAGAGGVALSGAEITARYDRAAGEGWQFDARADGVELDDNRIGRLSLTAQGALRVPQDGTTGAVTGELSLDADGVQLADDAMADAVGSRIGGDLSLNWEEGAPLTLTGLTLQGEDYGVSGEVALSLSGEGLEIPTTLDLTLDARDLGRFSRLAGRSLAGAAKLAIAGNVSPVAGTADLRVRGTTSDLALDQPQIDPLLEGDASLRFGLVRDTDGSRVEDLLLQSDHARISGAARLGPADGEAELNAEIENLSRVIAGAEGPAQLALEATGQEGRWQVNGTTSLPGGTELRFDATLTGLNGDDPQITGRLTGQIDSIAPYSDVAGRPLGGAAEIEADVSASLDTLAGQLSLELRTRDLVFDSPSVDPLLRGEGVVSARLTRATDGRLNAEEIVLDTPEVLARLSGTMTDSTQEVKFEANLRNAAVIVPDLGGPISASGTARRGSGDWEIEFDGSGPGGAALSVTGELSPDVRRGDLQIRGAAPLGLANARLRPRSLSGMARFDLALNGPLAPGSLSGNVTVQGARVTLPSLFIALGEIDAEARLSGGQARITSSGTVSTGGRFSGDGVIGLTPPFNADLSLTLTEVVLRQARLYQTSASGNVTVQGALAGGARIGGELTLGTAELRLSDTSVLRYSGLPGLVHINEPADVRRVREWAGLLGQGGREAAGPAYPLDLLIRAPSRIFVRGRGLDAELGGQLRLGGTTADIQPSGRFELVRGRFDILGKRLTLTEGLLTLQGAFDPFVRFAATTDAEGVAIRLAIEGLASAPELTLTSVPELPQDEILSLLLFGRDATRISPLQAVRLASALRTLSGAGGTGVTGQLRRTFALDDLDVTTDESGNVEARAGKYLSENIYSEVSVNGAGETEINLNLQVSPDITARGRLGEDGETGIGLFFERDY</sequence>
<keyword evidence="7" id="KW-1185">Reference proteome</keyword>
<dbReference type="Proteomes" id="UP000198893">
    <property type="component" value="Unassembled WGS sequence"/>
</dbReference>
<evidence type="ECO:0000256" key="2">
    <source>
        <dbReference type="ARBA" id="ARBA00022692"/>
    </source>
</evidence>
<evidence type="ECO:0000313" key="6">
    <source>
        <dbReference type="EMBL" id="SEO44555.1"/>
    </source>
</evidence>
<accession>A0A1H8PRL0</accession>
<protein>
    <submittedName>
        <fullName evidence="6">Autotransporter secretion inner membrane protein TamB</fullName>
    </submittedName>
</protein>
<keyword evidence="4" id="KW-0472">Membrane</keyword>
<dbReference type="STRING" id="569882.SAMN04490248_105112"/>
<keyword evidence="2" id="KW-0812">Transmembrane</keyword>
<dbReference type="AlphaFoldDB" id="A0A1H8PRL0"/>
<feature type="domain" description="Translocation and assembly module TamB C-terminal" evidence="5">
    <location>
        <begin position="914"/>
        <end position="1258"/>
    </location>
</feature>
<dbReference type="GO" id="GO:0097347">
    <property type="term" value="C:TAM protein secretion complex"/>
    <property type="evidence" value="ECO:0007669"/>
    <property type="project" value="TreeGrafter"/>
</dbReference>
<gene>
    <name evidence="6" type="ORF">SAMN04490248_105112</name>
</gene>
<dbReference type="Pfam" id="PF04357">
    <property type="entry name" value="TamB"/>
    <property type="match status" value="1"/>
</dbReference>
<dbReference type="OrthoDB" id="7784409at2"/>